<evidence type="ECO:0000313" key="5">
    <source>
        <dbReference type="Proteomes" id="UP000054632"/>
    </source>
</evidence>
<dbReference type="AlphaFoldDB" id="A0A0V1IBR3"/>
<dbReference type="EMBL" id="JYDV01000012">
    <property type="protein sequence ID" value="KRZ42952.1"/>
    <property type="molecule type" value="Genomic_DNA"/>
</dbReference>
<dbReference type="Proteomes" id="UP000054632">
    <property type="component" value="Unassembled WGS sequence"/>
</dbReference>
<evidence type="ECO:0000313" key="4">
    <source>
        <dbReference type="EMBL" id="KRZ42952.1"/>
    </source>
</evidence>
<evidence type="ECO:0000313" key="6">
    <source>
        <dbReference type="Proteomes" id="UP000054805"/>
    </source>
</evidence>
<dbReference type="Proteomes" id="UP000054815">
    <property type="component" value="Unassembled WGS sequence"/>
</dbReference>
<keyword evidence="6" id="KW-1185">Reference proteome</keyword>
<comment type="caution">
    <text evidence="3">The sequence shown here is derived from an EMBL/GenBank/DDBJ whole genome shotgun (WGS) entry which is preliminary data.</text>
</comment>
<reference evidence="5 6" key="1">
    <citation type="submission" date="2015-01" db="EMBL/GenBank/DDBJ databases">
        <title>Evolution of Trichinella species and genotypes.</title>
        <authorList>
            <person name="Korhonen P.K."/>
            <person name="Edoardo P."/>
            <person name="Giuseppe L.R."/>
            <person name="Gasser R.B."/>
        </authorList>
    </citation>
    <scope>NUCLEOTIDE SEQUENCE [LARGE SCALE GENOMIC DNA]</scope>
    <source>
        <strain evidence="2">ISS13</strain>
        <strain evidence="1">ISS141</strain>
        <strain evidence="4">ISS176</strain>
        <strain evidence="3">ISS588</strain>
    </source>
</reference>
<gene>
    <name evidence="2" type="ORF">T4A_7170</name>
    <name evidence="3" type="ORF">T4B_217</name>
    <name evidence="4" type="ORF">T4C_1129</name>
    <name evidence="1" type="ORF">T4E_10901</name>
</gene>
<dbReference type="EMBL" id="JYDR01000028">
    <property type="protein sequence ID" value="KRY74096.1"/>
    <property type="molecule type" value="Genomic_DNA"/>
</dbReference>
<evidence type="ECO:0000313" key="3">
    <source>
        <dbReference type="EMBL" id="KRZ20286.1"/>
    </source>
</evidence>
<sequence>MFAAGLDFSDRTRLLHNILVGVSTMMHTDGSFQHANVIAKIAPNSMQIIALSQLPGYGPAASART</sequence>
<organism evidence="3 6">
    <name type="scientific">Trichinella pseudospiralis</name>
    <name type="common">Parasitic roundworm</name>
    <dbReference type="NCBI Taxonomy" id="6337"/>
    <lineage>
        <taxon>Eukaryota</taxon>
        <taxon>Metazoa</taxon>
        <taxon>Ecdysozoa</taxon>
        <taxon>Nematoda</taxon>
        <taxon>Enoplea</taxon>
        <taxon>Dorylaimia</taxon>
        <taxon>Trichinellida</taxon>
        <taxon>Trichinellidae</taxon>
        <taxon>Trichinella</taxon>
    </lineage>
</organism>
<dbReference type="Proteomes" id="UP000054826">
    <property type="component" value="Unassembled WGS sequence"/>
</dbReference>
<accession>A0A0V1IBR3</accession>
<dbReference type="EMBL" id="JYDS01000245">
    <property type="protein sequence ID" value="KRZ20286.1"/>
    <property type="molecule type" value="Genomic_DNA"/>
</dbReference>
<dbReference type="EMBL" id="JYDU01000222">
    <property type="protein sequence ID" value="KRX88772.1"/>
    <property type="molecule type" value="Genomic_DNA"/>
</dbReference>
<evidence type="ECO:0000313" key="2">
    <source>
        <dbReference type="EMBL" id="KRY74096.1"/>
    </source>
</evidence>
<name>A0A0V1IBR3_TRIPS</name>
<protein>
    <submittedName>
        <fullName evidence="3">Uncharacterized protein</fullName>
    </submittedName>
</protein>
<proteinExistence type="predicted"/>
<dbReference type="Proteomes" id="UP000054805">
    <property type="component" value="Unassembled WGS sequence"/>
</dbReference>
<evidence type="ECO:0000313" key="1">
    <source>
        <dbReference type="EMBL" id="KRX88772.1"/>
    </source>
</evidence>